<dbReference type="InterPro" id="IPR017927">
    <property type="entry name" value="FAD-bd_FR_type"/>
</dbReference>
<dbReference type="GO" id="GO:0016491">
    <property type="term" value="F:oxidoreductase activity"/>
    <property type="evidence" value="ECO:0007669"/>
    <property type="project" value="UniProtKB-KW"/>
</dbReference>
<dbReference type="PROSITE" id="PS51085">
    <property type="entry name" value="2FE2S_FER_2"/>
    <property type="match status" value="1"/>
</dbReference>
<comment type="caution">
    <text evidence="13">The sequence shown here is derived from an EMBL/GenBank/DDBJ whole genome shotgun (WGS) entry which is preliminary data.</text>
</comment>
<organism evidence="13 14">
    <name type="scientific">Vibrio gelatinilyticus</name>
    <dbReference type="NCBI Taxonomy" id="2893468"/>
    <lineage>
        <taxon>Bacteria</taxon>
        <taxon>Pseudomonadati</taxon>
        <taxon>Pseudomonadota</taxon>
        <taxon>Gammaproteobacteria</taxon>
        <taxon>Vibrionales</taxon>
        <taxon>Vibrionaceae</taxon>
        <taxon>Vibrio</taxon>
    </lineage>
</organism>
<dbReference type="PANTHER" id="PTHR47354">
    <property type="entry name" value="NADH OXIDOREDUCTASE HCR"/>
    <property type="match status" value="1"/>
</dbReference>
<evidence type="ECO:0000256" key="5">
    <source>
        <dbReference type="ARBA" id="ARBA00022723"/>
    </source>
</evidence>
<dbReference type="Pfam" id="PF00111">
    <property type="entry name" value="Fer2"/>
    <property type="match status" value="1"/>
</dbReference>
<evidence type="ECO:0000313" key="13">
    <source>
        <dbReference type="EMBL" id="MCJ2376253.1"/>
    </source>
</evidence>
<dbReference type="PRINTS" id="PR00406">
    <property type="entry name" value="CYTB5RDTASE"/>
</dbReference>
<dbReference type="Pfam" id="PF00175">
    <property type="entry name" value="NAD_binding_1"/>
    <property type="match status" value="1"/>
</dbReference>
<dbReference type="Gene3D" id="3.10.20.30">
    <property type="match status" value="1"/>
</dbReference>
<keyword evidence="5" id="KW-0479">Metal-binding</keyword>
<gene>
    <name evidence="13" type="ORF">LNL84_05330</name>
</gene>
<dbReference type="InterPro" id="IPR036010">
    <property type="entry name" value="2Fe-2S_ferredoxin-like_sf"/>
</dbReference>
<dbReference type="GO" id="GO:0046872">
    <property type="term" value="F:metal ion binding"/>
    <property type="evidence" value="ECO:0007669"/>
    <property type="project" value="UniProtKB-KW"/>
</dbReference>
<dbReference type="SUPFAM" id="SSF54292">
    <property type="entry name" value="2Fe-2S ferredoxin-like"/>
    <property type="match status" value="1"/>
</dbReference>
<evidence type="ECO:0000256" key="7">
    <source>
        <dbReference type="ARBA" id="ARBA00023002"/>
    </source>
</evidence>
<evidence type="ECO:0000313" key="14">
    <source>
        <dbReference type="Proteomes" id="UP001139488"/>
    </source>
</evidence>
<dbReference type="InterPro" id="IPR001041">
    <property type="entry name" value="2Fe-2S_ferredoxin-type"/>
</dbReference>
<dbReference type="InterPro" id="IPR006058">
    <property type="entry name" value="2Fe2S_fd_BS"/>
</dbReference>
<reference evidence="13" key="1">
    <citation type="submission" date="2021-11" db="EMBL/GenBank/DDBJ databases">
        <title>Vibrio ZSDE26 sp. nov. and Vibrio ZSDZ34 sp. nov., isolated from coastal seawater in Qingdao.</title>
        <authorList>
            <person name="Zhang P."/>
        </authorList>
    </citation>
    <scope>NUCLEOTIDE SEQUENCE</scope>
    <source>
        <strain evidence="13">ZSDZ34</strain>
    </source>
</reference>
<keyword evidence="3" id="KW-0472">Membrane</keyword>
<evidence type="ECO:0000259" key="12">
    <source>
        <dbReference type="PROSITE" id="PS51384"/>
    </source>
</evidence>
<dbReference type="SUPFAM" id="SSF52343">
    <property type="entry name" value="Ferredoxin reductase-like, C-terminal NADP-linked domain"/>
    <property type="match status" value="1"/>
</dbReference>
<keyword evidence="6" id="KW-0274">FAD</keyword>
<dbReference type="InterPro" id="IPR050415">
    <property type="entry name" value="MRET"/>
</dbReference>
<comment type="similarity">
    <text evidence="10">In the N-terminal section; belongs to the FAD-binding oxidoreductase type 6 family.</text>
</comment>
<evidence type="ECO:0000256" key="1">
    <source>
        <dbReference type="ARBA" id="ARBA00001974"/>
    </source>
</evidence>
<dbReference type="SUPFAM" id="SSF63380">
    <property type="entry name" value="Riboflavin synthase domain-like"/>
    <property type="match status" value="1"/>
</dbReference>
<evidence type="ECO:0000256" key="2">
    <source>
        <dbReference type="ARBA" id="ARBA00022630"/>
    </source>
</evidence>
<dbReference type="InterPro" id="IPR017938">
    <property type="entry name" value="Riboflavin_synthase-like_b-brl"/>
</dbReference>
<dbReference type="Gene3D" id="2.40.30.10">
    <property type="entry name" value="Translation factors"/>
    <property type="match status" value="1"/>
</dbReference>
<evidence type="ECO:0000256" key="8">
    <source>
        <dbReference type="ARBA" id="ARBA00023004"/>
    </source>
</evidence>
<dbReference type="EMBL" id="JAJNNZ010000003">
    <property type="protein sequence ID" value="MCJ2376253.1"/>
    <property type="molecule type" value="Genomic_DNA"/>
</dbReference>
<dbReference type="CDD" id="cd00207">
    <property type="entry name" value="fer2"/>
    <property type="match status" value="1"/>
</dbReference>
<dbReference type="RefSeq" id="WP_244355693.1">
    <property type="nucleotide sequence ID" value="NZ_JAJNNZ010000003.1"/>
</dbReference>
<evidence type="ECO:0000256" key="4">
    <source>
        <dbReference type="ARBA" id="ARBA00022714"/>
    </source>
</evidence>
<feature type="domain" description="2Fe-2S ferredoxin-type" evidence="11">
    <location>
        <begin position="257"/>
        <end position="342"/>
    </location>
</feature>
<evidence type="ECO:0000256" key="6">
    <source>
        <dbReference type="ARBA" id="ARBA00022827"/>
    </source>
</evidence>
<keyword evidence="9" id="KW-0411">Iron-sulfur</keyword>
<protein>
    <submittedName>
        <fullName evidence="13">Hybrid-cluster NAD(P)-dependent oxidoreductase</fullName>
    </submittedName>
</protein>
<dbReference type="InterPro" id="IPR039261">
    <property type="entry name" value="FNR_nucleotide-bd"/>
</dbReference>
<feature type="domain" description="FAD-binding FR-type" evidence="12">
    <location>
        <begin position="5"/>
        <end position="109"/>
    </location>
</feature>
<evidence type="ECO:0000259" key="11">
    <source>
        <dbReference type="PROSITE" id="PS51085"/>
    </source>
</evidence>
<dbReference type="InterPro" id="IPR008333">
    <property type="entry name" value="Cbr1-like_FAD-bd_dom"/>
</dbReference>
<keyword evidence="2" id="KW-0285">Flavoprotein</keyword>
<dbReference type="InterPro" id="IPR012675">
    <property type="entry name" value="Beta-grasp_dom_sf"/>
</dbReference>
<dbReference type="CDD" id="cd06215">
    <property type="entry name" value="FNR_iron_sulfur_binding_1"/>
    <property type="match status" value="1"/>
</dbReference>
<keyword evidence="4" id="KW-0001">2Fe-2S</keyword>
<evidence type="ECO:0000256" key="3">
    <source>
        <dbReference type="ARBA" id="ARBA00022692"/>
    </source>
</evidence>
<name>A0A9X1WBT4_9VIBR</name>
<dbReference type="GO" id="GO:0051537">
    <property type="term" value="F:2 iron, 2 sulfur cluster binding"/>
    <property type="evidence" value="ECO:0007669"/>
    <property type="project" value="UniProtKB-KW"/>
</dbReference>
<keyword evidence="7" id="KW-0560">Oxidoreductase</keyword>
<dbReference type="Proteomes" id="UP001139488">
    <property type="component" value="Unassembled WGS sequence"/>
</dbReference>
<keyword evidence="3" id="KW-0812">Transmembrane</keyword>
<dbReference type="PROSITE" id="PS51384">
    <property type="entry name" value="FAD_FR"/>
    <property type="match status" value="1"/>
</dbReference>
<dbReference type="InterPro" id="IPR001433">
    <property type="entry name" value="OxRdtase_FAD/NAD-bd"/>
</dbReference>
<dbReference type="AlphaFoldDB" id="A0A9X1WBT4"/>
<dbReference type="Pfam" id="PF00970">
    <property type="entry name" value="FAD_binding_6"/>
    <property type="match status" value="1"/>
</dbReference>
<dbReference type="Gene3D" id="3.40.50.80">
    <property type="entry name" value="Nucleotide-binding domain of ferredoxin-NADP reductase (FNR) module"/>
    <property type="match status" value="1"/>
</dbReference>
<comment type="cofactor">
    <cofactor evidence="1">
        <name>FAD</name>
        <dbReference type="ChEBI" id="CHEBI:57692"/>
    </cofactor>
</comment>
<evidence type="ECO:0000256" key="9">
    <source>
        <dbReference type="ARBA" id="ARBA00023014"/>
    </source>
</evidence>
<evidence type="ECO:0000256" key="10">
    <source>
        <dbReference type="ARBA" id="ARBA00061434"/>
    </source>
</evidence>
<keyword evidence="8" id="KW-0408">Iron</keyword>
<sequence length="342" mass="37431">MPWASNTSISLICSKKWFETPDAVSFELEAINDDNSFDFKPGQFTSLGFSIDAEKHYRAYSISSTPNQSKLQFTVKRVPGGLVSNHIVEDLSVGDALEVMEPMGAFNSVECLPKSKVLMISAGCGVTPIMSMVGDWLESRKDIDIEFLHFAKEKQQVIYFDKLEGLDEQHANFNLKLVLENNVGTDYPQGLFDIDKLNAACPDFLERTVYLCGPVGFMEVVRISLDECGFDMDQFHQESFTPTSANDDKLDSNMGLATVSVADFGVELQVDKGSLLLDALEQGGVPVIAACRSGICGSCKCRVKVGQVESTSYETLSEQDRAEGFVLACSSKVTGDVEVGLN</sequence>
<dbReference type="PROSITE" id="PS00197">
    <property type="entry name" value="2FE2S_FER_1"/>
    <property type="match status" value="1"/>
</dbReference>
<keyword evidence="14" id="KW-1185">Reference proteome</keyword>
<proteinExistence type="inferred from homology"/>
<accession>A0A9X1WBT4</accession>
<dbReference type="PANTHER" id="PTHR47354:SF6">
    <property type="entry name" value="NADH OXIDOREDUCTASE HCR"/>
    <property type="match status" value="1"/>
</dbReference>